<dbReference type="Gene3D" id="3.40.50.2000">
    <property type="entry name" value="Glycogen Phosphorylase B"/>
    <property type="match status" value="2"/>
</dbReference>
<evidence type="ECO:0000256" key="7">
    <source>
        <dbReference type="ARBA" id="ARBA00023315"/>
    </source>
</evidence>
<dbReference type="CDD" id="cd07984">
    <property type="entry name" value="LPLAT_LABLAT-like"/>
    <property type="match status" value="1"/>
</dbReference>
<name>A0A290QIX5_9BACT</name>
<dbReference type="GO" id="GO:0008713">
    <property type="term" value="F:ADP-heptose-lipopolysaccharide heptosyltransferase activity"/>
    <property type="evidence" value="ECO:0007669"/>
    <property type="project" value="TreeGrafter"/>
</dbReference>
<dbReference type="SUPFAM" id="SSF53756">
    <property type="entry name" value="UDP-Glycosyltransferase/glycogen phosphorylase"/>
    <property type="match status" value="1"/>
</dbReference>
<dbReference type="RefSeq" id="WP_096056919.1">
    <property type="nucleotide sequence ID" value="NZ_CP023344.1"/>
</dbReference>
<evidence type="ECO:0000256" key="5">
    <source>
        <dbReference type="ARBA" id="ARBA00022679"/>
    </source>
</evidence>
<evidence type="ECO:0000256" key="3">
    <source>
        <dbReference type="ARBA" id="ARBA00022519"/>
    </source>
</evidence>
<dbReference type="PANTHER" id="PTHR30160">
    <property type="entry name" value="TETRAACYLDISACCHARIDE 4'-KINASE-RELATED"/>
    <property type="match status" value="1"/>
</dbReference>
<keyword evidence="5" id="KW-0808">Transferase</keyword>
<dbReference type="AlphaFoldDB" id="A0A290QIX5"/>
<comment type="subcellular location">
    <subcellularLocation>
        <location evidence="1">Cell inner membrane</location>
    </subcellularLocation>
</comment>
<keyword evidence="4" id="KW-0328">Glycosyltransferase</keyword>
<accession>A0A290QIX5</accession>
<dbReference type="GO" id="GO:0005886">
    <property type="term" value="C:plasma membrane"/>
    <property type="evidence" value="ECO:0007669"/>
    <property type="project" value="UniProtKB-SubCell"/>
</dbReference>
<dbReference type="Proteomes" id="UP000217265">
    <property type="component" value="Chromosome"/>
</dbReference>
<reference evidence="8 9" key="1">
    <citation type="submission" date="2017-09" db="EMBL/GenBank/DDBJ databases">
        <title>Complete genome sequence of Verrucomicrobial strain HZ-65, isolated from freshwater.</title>
        <authorList>
            <person name="Choi A."/>
        </authorList>
    </citation>
    <scope>NUCLEOTIDE SEQUENCE [LARGE SCALE GENOMIC DNA]</scope>
    <source>
        <strain evidence="8 9">HZ-65</strain>
    </source>
</reference>
<gene>
    <name evidence="8" type="ORF">CMV30_15775</name>
</gene>
<dbReference type="Pfam" id="PF03279">
    <property type="entry name" value="Lip_A_acyltrans"/>
    <property type="match status" value="1"/>
</dbReference>
<dbReference type="EMBL" id="CP023344">
    <property type="protein sequence ID" value="ATC65288.1"/>
    <property type="molecule type" value="Genomic_DNA"/>
</dbReference>
<keyword evidence="2" id="KW-1003">Cell membrane</keyword>
<dbReference type="InterPro" id="IPR002201">
    <property type="entry name" value="Glyco_trans_9"/>
</dbReference>
<sequence>MLKLLLQISGWLIAHTPERLLRAFTAFCGDLLILLSPRRRRLVFSNLHHAFPEKPRAWHRRLARKSSRRIFETALLSLSSPYLSETRLRRIVRVTDPVIECFRHHQSSPHPLIVTSPHIAYWESLTWLALFLPFPLREFGIIFRPLDNPTADAWVKSTRERHGMKLLSRKEGLTESFRILKRNGTVGILFDQNAGTQGALTTLLGRVCSTTELPGLLAERSGAKIITFYPRRLDFWRVQFELTEIAYDGTSTGAIIALNRWLETTLTTDENLCASWLWSHDRWRHQDIPTKRFRLESKRNLLPADLAARGLTTPPRKTRLFIRLPNWLGDVVMAVPLLRALRASRPDAEITFIAKNAFLSLLAQTGLADKLIPLPKRNWRYFLFFRALRLSYPDAYLILTHSVRGDLEARLTGCRQRFGLVKHGRRRPLLTHRYEVPADFDEKNHHQLELWENLFRHFGLELPADRTPLFTSSSIKSASNAPIIGFIAGSENTPEKRWPVAHWRTLTDSILRAHPTATILLLGTTNDRAITDAIASGHSESQVQNLAGRTDLPAYMEKLRSCTALVTNDTGGMHLANLLGVPLIALFGPTNPVRTGPVFSGPHILLQPPGCPPTGGGSLNDLSPEIVFSTLQDSLRTPAAAPAISPEN</sequence>
<dbReference type="OrthoDB" id="9797795at2"/>
<evidence type="ECO:0000256" key="4">
    <source>
        <dbReference type="ARBA" id="ARBA00022676"/>
    </source>
</evidence>
<dbReference type="Pfam" id="PF01075">
    <property type="entry name" value="Glyco_transf_9"/>
    <property type="match status" value="1"/>
</dbReference>
<keyword evidence="6" id="KW-0472">Membrane</keyword>
<dbReference type="InterPro" id="IPR004960">
    <property type="entry name" value="LipA_acyltrans"/>
</dbReference>
<dbReference type="KEGG" id="vbh:CMV30_15775"/>
<evidence type="ECO:0000256" key="1">
    <source>
        <dbReference type="ARBA" id="ARBA00004533"/>
    </source>
</evidence>
<evidence type="ECO:0000256" key="2">
    <source>
        <dbReference type="ARBA" id="ARBA00022475"/>
    </source>
</evidence>
<protein>
    <recommendedName>
        <fullName evidence="10">Lipopolysaccharide heptosyltransferase II</fullName>
    </recommendedName>
</protein>
<keyword evidence="7" id="KW-0012">Acyltransferase</keyword>
<evidence type="ECO:0000256" key="6">
    <source>
        <dbReference type="ARBA" id="ARBA00023136"/>
    </source>
</evidence>
<dbReference type="CDD" id="cd03789">
    <property type="entry name" value="GT9_LPS_heptosyltransferase"/>
    <property type="match status" value="1"/>
</dbReference>
<dbReference type="GO" id="GO:0009247">
    <property type="term" value="P:glycolipid biosynthetic process"/>
    <property type="evidence" value="ECO:0007669"/>
    <property type="project" value="UniProtKB-ARBA"/>
</dbReference>
<evidence type="ECO:0000313" key="9">
    <source>
        <dbReference type="Proteomes" id="UP000217265"/>
    </source>
</evidence>
<dbReference type="GO" id="GO:0016746">
    <property type="term" value="F:acyltransferase activity"/>
    <property type="evidence" value="ECO:0007669"/>
    <property type="project" value="UniProtKB-KW"/>
</dbReference>
<dbReference type="GO" id="GO:0005829">
    <property type="term" value="C:cytosol"/>
    <property type="evidence" value="ECO:0007669"/>
    <property type="project" value="TreeGrafter"/>
</dbReference>
<evidence type="ECO:0008006" key="10">
    <source>
        <dbReference type="Google" id="ProtNLM"/>
    </source>
</evidence>
<proteinExistence type="predicted"/>
<organism evidence="8 9">
    <name type="scientific">Nibricoccus aquaticus</name>
    <dbReference type="NCBI Taxonomy" id="2576891"/>
    <lineage>
        <taxon>Bacteria</taxon>
        <taxon>Pseudomonadati</taxon>
        <taxon>Verrucomicrobiota</taxon>
        <taxon>Opitutia</taxon>
        <taxon>Opitutales</taxon>
        <taxon>Opitutaceae</taxon>
        <taxon>Nibricoccus</taxon>
    </lineage>
</organism>
<dbReference type="GO" id="GO:0009244">
    <property type="term" value="P:lipopolysaccharide core region biosynthetic process"/>
    <property type="evidence" value="ECO:0007669"/>
    <property type="project" value="TreeGrafter"/>
</dbReference>
<dbReference type="InterPro" id="IPR051199">
    <property type="entry name" value="LPS_LOS_Heptosyltrfase"/>
</dbReference>
<keyword evidence="3" id="KW-0997">Cell inner membrane</keyword>
<keyword evidence="9" id="KW-1185">Reference proteome</keyword>
<evidence type="ECO:0000313" key="8">
    <source>
        <dbReference type="EMBL" id="ATC65288.1"/>
    </source>
</evidence>